<gene>
    <name evidence="2" type="ORF">NF867_04390</name>
</gene>
<name>A0A9X2F0Y3_9SPHI</name>
<sequence>MTSKTVIKSSFTLLGVLTAIIIMFSCQSGKKSDQSLGEDTVYVKGLYVHSEKLDSLRDCVDTSLVFFVKDETGTLAKRYDSLPVIKHRDEAVLVEVKGIISKTTNDSIAKTLPKTLKIYEVRRLEHKNFQNVCIPYDFWALGNEPNWNLEISKAEDLIAFEVFNSQKGYRFKYKEPKLSKDTTTWTYETRSKEDKANIRIIIRKQECSNTMTDTKYKFSAEVLINGQNFKGCAISWK</sequence>
<keyword evidence="1" id="KW-0472">Membrane</keyword>
<dbReference type="AlphaFoldDB" id="A0A9X2F0Y3"/>
<organism evidence="2 3">
    <name type="scientific">Solitalea agri</name>
    <dbReference type="NCBI Taxonomy" id="2953739"/>
    <lineage>
        <taxon>Bacteria</taxon>
        <taxon>Pseudomonadati</taxon>
        <taxon>Bacteroidota</taxon>
        <taxon>Sphingobacteriia</taxon>
        <taxon>Sphingobacteriales</taxon>
        <taxon>Sphingobacteriaceae</taxon>
        <taxon>Solitalea</taxon>
    </lineage>
</organism>
<dbReference type="EMBL" id="JAMWYS010000019">
    <property type="protein sequence ID" value="MCO4292099.1"/>
    <property type="molecule type" value="Genomic_DNA"/>
</dbReference>
<proteinExistence type="predicted"/>
<evidence type="ECO:0000313" key="3">
    <source>
        <dbReference type="Proteomes" id="UP001155182"/>
    </source>
</evidence>
<dbReference type="PROSITE" id="PS51257">
    <property type="entry name" value="PROKAR_LIPOPROTEIN"/>
    <property type="match status" value="1"/>
</dbReference>
<accession>A0A9X2F0Y3</accession>
<dbReference type="Proteomes" id="UP001155182">
    <property type="component" value="Unassembled WGS sequence"/>
</dbReference>
<keyword evidence="1" id="KW-1133">Transmembrane helix</keyword>
<evidence type="ECO:0000313" key="2">
    <source>
        <dbReference type="EMBL" id="MCO4292099.1"/>
    </source>
</evidence>
<evidence type="ECO:0000256" key="1">
    <source>
        <dbReference type="SAM" id="Phobius"/>
    </source>
</evidence>
<dbReference type="RefSeq" id="WP_252586378.1">
    <property type="nucleotide sequence ID" value="NZ_JAMWYS010000019.1"/>
</dbReference>
<keyword evidence="3" id="KW-1185">Reference proteome</keyword>
<keyword evidence="1" id="KW-0812">Transmembrane</keyword>
<comment type="caution">
    <text evidence="2">The sequence shown here is derived from an EMBL/GenBank/DDBJ whole genome shotgun (WGS) entry which is preliminary data.</text>
</comment>
<evidence type="ECO:0008006" key="4">
    <source>
        <dbReference type="Google" id="ProtNLM"/>
    </source>
</evidence>
<protein>
    <recommendedName>
        <fullName evidence="4">Lipoprotein</fullName>
    </recommendedName>
</protein>
<feature type="transmembrane region" description="Helical" evidence="1">
    <location>
        <begin position="6"/>
        <end position="26"/>
    </location>
</feature>
<reference evidence="2" key="1">
    <citation type="submission" date="2022-06" db="EMBL/GenBank/DDBJ databases">
        <title>Solitalea sp. MAHUQ-68 isolated from rhizospheric soil.</title>
        <authorList>
            <person name="Huq M.A."/>
        </authorList>
    </citation>
    <scope>NUCLEOTIDE SEQUENCE</scope>
    <source>
        <strain evidence="2">MAHUQ-68</strain>
    </source>
</reference>